<reference evidence="2 4" key="2">
    <citation type="submission" date="2024-09" db="EMBL/GenBank/DDBJ databases">
        <title>Molecular characterization of Carbapenemase-producing Enterobacter cloacae Complex from Infections in Argentina.</title>
        <authorList>
            <person name="De Mendieta J.M."/>
            <person name="Gomez S."/>
        </authorList>
    </citation>
    <scope>NUCLEOTIDE SEQUENCE [LARGE SCALE GENOMIC DNA]</scope>
    <source>
        <strain evidence="2 4">M23267</strain>
    </source>
</reference>
<evidence type="ECO:0000313" key="3">
    <source>
        <dbReference type="EMBL" id="WNS38930.1"/>
    </source>
</evidence>
<gene>
    <name evidence="2" type="ORF">ACE3KR_07830</name>
    <name evidence="3" type="ORF">RQP59_05040</name>
</gene>
<proteinExistence type="predicted"/>
<accession>A0AA96RSI2</accession>
<dbReference type="Pfam" id="PF06904">
    <property type="entry name" value="Extensin-like_C"/>
    <property type="match status" value="1"/>
</dbReference>
<feature type="domain" description="Extensin-like C-terminal" evidence="1">
    <location>
        <begin position="54"/>
        <end position="227"/>
    </location>
</feature>
<evidence type="ECO:0000313" key="4">
    <source>
        <dbReference type="Proteomes" id="UP001577381"/>
    </source>
</evidence>
<dbReference type="EMBL" id="JBHGSI010000001">
    <property type="protein sequence ID" value="MFB4718791.1"/>
    <property type="molecule type" value="Genomic_DNA"/>
</dbReference>
<dbReference type="RefSeq" id="WP_265194382.1">
    <property type="nucleotide sequence ID" value="NZ_CP135253.1"/>
</dbReference>
<dbReference type="AlphaFoldDB" id="A0AA96RSI2"/>
<name>A0AA96RSI2_9ENTR</name>
<keyword evidence="4" id="KW-1185">Reference proteome</keyword>
<sequence>MKGKTLLTVFILGAIATAGYRWLPSYYNPFTPLSLDDPPGRITQYKLRRLTPKACVNLLAQANQRNLIRTQPVADSGGACPLSNVVRVRDFGPVSLNGSFLASCPLALGSALFVSQQARPLTKRFTGSELTRIEHLGSFACRNIYHRPDARRSEHATAEALDIVAFRLANGERVTVLNGWRSAKTQPWLKAMLAASCGYYGNGLGPEYNAAHANHFHLGMRGFGLCR</sequence>
<dbReference type="KEGG" id="echu:RQP59_05040"/>
<evidence type="ECO:0000259" key="1">
    <source>
        <dbReference type="Pfam" id="PF06904"/>
    </source>
</evidence>
<dbReference type="InterPro" id="IPR009683">
    <property type="entry name" value="Extensin-like_C"/>
</dbReference>
<dbReference type="EMBL" id="CP135253">
    <property type="protein sequence ID" value="WNS38930.1"/>
    <property type="molecule type" value="Genomic_DNA"/>
</dbReference>
<evidence type="ECO:0000313" key="2">
    <source>
        <dbReference type="EMBL" id="MFB4718791.1"/>
    </source>
</evidence>
<reference evidence="3" key="1">
    <citation type="submission" date="2023-09" db="EMBL/GenBank/DDBJ databases">
        <title>Coexistence of blaNDM-1 and blaKPC-2 in Enterobacter chuandaensis.</title>
        <authorList>
            <person name="Chen R."/>
        </authorList>
    </citation>
    <scope>NUCLEOTIDE SEQUENCE</scope>
    <source>
        <strain evidence="3">FAHZZU5885</strain>
    </source>
</reference>
<dbReference type="Proteomes" id="UP001577381">
    <property type="component" value="Unassembled WGS sequence"/>
</dbReference>
<organism evidence="3">
    <name type="scientific">Enterobacter chuandaensis</name>
    <dbReference type="NCBI Taxonomy" id="2497875"/>
    <lineage>
        <taxon>Bacteria</taxon>
        <taxon>Pseudomonadati</taxon>
        <taxon>Pseudomonadota</taxon>
        <taxon>Gammaproteobacteria</taxon>
        <taxon>Enterobacterales</taxon>
        <taxon>Enterobacteriaceae</taxon>
        <taxon>Enterobacter</taxon>
        <taxon>Enterobacter cloacae complex</taxon>
    </lineage>
</organism>
<protein>
    <submittedName>
        <fullName evidence="3">Extensin family protein</fullName>
    </submittedName>
</protein>